<feature type="region of interest" description="Disordered" evidence="1">
    <location>
        <begin position="225"/>
        <end position="248"/>
    </location>
</feature>
<dbReference type="RefSeq" id="WP_344549884.1">
    <property type="nucleotide sequence ID" value="NZ_BAAANS010000002.1"/>
</dbReference>
<evidence type="ECO:0000313" key="3">
    <source>
        <dbReference type="Proteomes" id="UP001500897"/>
    </source>
</evidence>
<protein>
    <recommendedName>
        <fullName evidence="4">Endonuclease/exonuclease/phosphatase family protein</fullName>
    </recommendedName>
</protein>
<gene>
    <name evidence="2" type="ORF">GCM10009759_03670</name>
</gene>
<dbReference type="Gene3D" id="3.60.10.10">
    <property type="entry name" value="Endonuclease/exonuclease/phosphatase"/>
    <property type="match status" value="1"/>
</dbReference>
<dbReference type="EMBL" id="BAAANS010000002">
    <property type="protein sequence ID" value="GAA2084543.1"/>
    <property type="molecule type" value="Genomic_DNA"/>
</dbReference>
<accession>A0ABN2W6T7</accession>
<feature type="compositionally biased region" description="Basic and acidic residues" evidence="1">
    <location>
        <begin position="234"/>
        <end position="244"/>
    </location>
</feature>
<evidence type="ECO:0000313" key="2">
    <source>
        <dbReference type="EMBL" id="GAA2084543.1"/>
    </source>
</evidence>
<proteinExistence type="predicted"/>
<dbReference type="Proteomes" id="UP001500897">
    <property type="component" value="Unassembled WGS sequence"/>
</dbReference>
<reference evidence="2 3" key="1">
    <citation type="journal article" date="2019" name="Int. J. Syst. Evol. Microbiol.">
        <title>The Global Catalogue of Microorganisms (GCM) 10K type strain sequencing project: providing services to taxonomists for standard genome sequencing and annotation.</title>
        <authorList>
            <consortium name="The Broad Institute Genomics Platform"/>
            <consortium name="The Broad Institute Genome Sequencing Center for Infectious Disease"/>
            <person name="Wu L."/>
            <person name="Ma J."/>
        </authorList>
    </citation>
    <scope>NUCLEOTIDE SEQUENCE [LARGE SCALE GENOMIC DNA]</scope>
    <source>
        <strain evidence="2 3">JCM 14559</strain>
    </source>
</reference>
<evidence type="ECO:0008006" key="4">
    <source>
        <dbReference type="Google" id="ProtNLM"/>
    </source>
</evidence>
<dbReference type="InterPro" id="IPR036691">
    <property type="entry name" value="Endo/exonu/phosph_ase_sf"/>
</dbReference>
<evidence type="ECO:0000256" key="1">
    <source>
        <dbReference type="SAM" id="MobiDB-lite"/>
    </source>
</evidence>
<dbReference type="SUPFAM" id="SSF56219">
    <property type="entry name" value="DNase I-like"/>
    <property type="match status" value="1"/>
</dbReference>
<comment type="caution">
    <text evidence="2">The sequence shown here is derived from an EMBL/GenBank/DDBJ whole genome shotgun (WGS) entry which is preliminary data.</text>
</comment>
<organism evidence="2 3">
    <name type="scientific">Kitasatospora saccharophila</name>
    <dbReference type="NCBI Taxonomy" id="407973"/>
    <lineage>
        <taxon>Bacteria</taxon>
        <taxon>Bacillati</taxon>
        <taxon>Actinomycetota</taxon>
        <taxon>Actinomycetes</taxon>
        <taxon>Kitasatosporales</taxon>
        <taxon>Streptomycetaceae</taxon>
        <taxon>Kitasatospora</taxon>
    </lineage>
</organism>
<name>A0ABN2W6T7_9ACTN</name>
<sequence length="310" mass="34364">MSTTPLPDVIEHANGNIQHGQKVQQFLELIEQRTQASGIRPHLLTLQELQEGQAQLVADRLGLAFVEESNVRPGSRNALFYDTTVFRPDPEWVPYVEGIRHRPATARLYMADPATSNLSRRKISVASIHGNFGNPEARSDQLRWLLSNMVKDKRLALISGDWNAWPAGRAPLTMDNVADRAYALDRSVLGPDGVFRPDDQADRMLTYRGMVWVGGHAAAVLGQVGADRPSTGHGPDKERQRIPAEDLPPAGLGPIDRTYVTEELLPALLSAEILATPEVQAISDHLPEVTCWDRSVLWDVMDAQVKTVRH</sequence>
<keyword evidence="3" id="KW-1185">Reference proteome</keyword>